<dbReference type="PANTHER" id="PTHR38441:SF1">
    <property type="entry name" value="MEMBRANE PROTEIN"/>
    <property type="match status" value="1"/>
</dbReference>
<sequence length="117" mass="13095">MTDRRIDEAHKGGVDYIAVEESAPFRELKKRQRRFVFPLAVAFLVWYFVYVLLSSFAPEFMAQPVSGAITVGLVLGLGQFVTTFAITMGYVSYANRRLDPGAEALRAELERADGTRS</sequence>
<dbReference type="InterPro" id="IPR007436">
    <property type="entry name" value="DUF485"/>
</dbReference>
<evidence type="ECO:0000313" key="2">
    <source>
        <dbReference type="EMBL" id="GEB45053.1"/>
    </source>
</evidence>
<accession>A0A4Y3QK64</accession>
<proteinExistence type="predicted"/>
<feature type="transmembrane region" description="Helical" evidence="1">
    <location>
        <begin position="35"/>
        <end position="53"/>
    </location>
</feature>
<name>A0A4Y3QK64_MICTE</name>
<evidence type="ECO:0000256" key="1">
    <source>
        <dbReference type="SAM" id="Phobius"/>
    </source>
</evidence>
<evidence type="ECO:0000313" key="3">
    <source>
        <dbReference type="Proteomes" id="UP000319525"/>
    </source>
</evidence>
<dbReference type="Pfam" id="PF04341">
    <property type="entry name" value="DUF485"/>
    <property type="match status" value="1"/>
</dbReference>
<protein>
    <submittedName>
        <fullName evidence="2">Membrane protein</fullName>
    </submittedName>
</protein>
<dbReference type="GeneID" id="57143692"/>
<dbReference type="RefSeq" id="WP_103206275.1">
    <property type="nucleotide sequence ID" value="NZ_BJML01000002.1"/>
</dbReference>
<feature type="transmembrane region" description="Helical" evidence="1">
    <location>
        <begin position="65"/>
        <end position="91"/>
    </location>
</feature>
<dbReference type="Proteomes" id="UP000319525">
    <property type="component" value="Unassembled WGS sequence"/>
</dbReference>
<dbReference type="InterPro" id="IPR036259">
    <property type="entry name" value="MFS_trans_sf"/>
</dbReference>
<dbReference type="AlphaFoldDB" id="A0A4Y3QK64"/>
<reference evidence="2 3" key="1">
    <citation type="submission" date="2019-06" db="EMBL/GenBank/DDBJ databases">
        <title>Whole genome shotgun sequence of Microbacterium testaceum NBRC 12675.</title>
        <authorList>
            <person name="Hosoyama A."/>
            <person name="Uohara A."/>
            <person name="Ohji S."/>
            <person name="Ichikawa N."/>
        </authorList>
    </citation>
    <scope>NUCLEOTIDE SEQUENCE [LARGE SCALE GENOMIC DNA]</scope>
    <source>
        <strain evidence="2 3">NBRC 12675</strain>
    </source>
</reference>
<dbReference type="SUPFAM" id="SSF103473">
    <property type="entry name" value="MFS general substrate transporter"/>
    <property type="match status" value="1"/>
</dbReference>
<keyword evidence="1" id="KW-0812">Transmembrane</keyword>
<organism evidence="2 3">
    <name type="scientific">Microbacterium testaceum</name>
    <name type="common">Aureobacterium testaceum</name>
    <name type="synonym">Brevibacterium testaceum</name>
    <dbReference type="NCBI Taxonomy" id="2033"/>
    <lineage>
        <taxon>Bacteria</taxon>
        <taxon>Bacillati</taxon>
        <taxon>Actinomycetota</taxon>
        <taxon>Actinomycetes</taxon>
        <taxon>Micrococcales</taxon>
        <taxon>Microbacteriaceae</taxon>
        <taxon>Microbacterium</taxon>
    </lineage>
</organism>
<dbReference type="PANTHER" id="PTHR38441">
    <property type="entry name" value="INTEGRAL MEMBRANE PROTEIN-RELATED"/>
    <property type="match status" value="1"/>
</dbReference>
<keyword evidence="1" id="KW-0472">Membrane</keyword>
<keyword evidence="1" id="KW-1133">Transmembrane helix</keyword>
<comment type="caution">
    <text evidence="2">The sequence shown here is derived from an EMBL/GenBank/DDBJ whole genome shotgun (WGS) entry which is preliminary data.</text>
</comment>
<dbReference type="OrthoDB" id="3543412at2"/>
<gene>
    <name evidence="2" type="ORF">MTE01_09980</name>
</gene>
<dbReference type="EMBL" id="BJML01000002">
    <property type="protein sequence ID" value="GEB45053.1"/>
    <property type="molecule type" value="Genomic_DNA"/>
</dbReference>